<dbReference type="InterPro" id="IPR004291">
    <property type="entry name" value="Transposase_IS66_central"/>
</dbReference>
<gene>
    <name evidence="2" type="ORF">LEP1GSC108_2789</name>
</gene>
<dbReference type="EMBL" id="AHNU02000013">
    <property type="protein sequence ID" value="EMN92281.1"/>
    <property type="molecule type" value="Genomic_DNA"/>
</dbReference>
<proteinExistence type="predicted"/>
<feature type="domain" description="Transposase IS66 central" evidence="1">
    <location>
        <begin position="1"/>
        <end position="110"/>
    </location>
</feature>
<accession>M6Q9G4</accession>
<dbReference type="PANTHER" id="PTHR33678:SF1">
    <property type="entry name" value="BLL1576 PROTEIN"/>
    <property type="match status" value="1"/>
</dbReference>
<reference evidence="2 3" key="1">
    <citation type="submission" date="2013-01" db="EMBL/GenBank/DDBJ databases">
        <authorList>
            <person name="Harkins D.M."/>
            <person name="Durkin A.S."/>
            <person name="Brinkac L.M."/>
            <person name="Haft D.H."/>
            <person name="Selengut J.D."/>
            <person name="Sanka R."/>
            <person name="DePew J."/>
            <person name="Purushe J."/>
            <person name="Chanthongthip A."/>
            <person name="Lattana O."/>
            <person name="Phetsouvanh R."/>
            <person name="Newton P.N."/>
            <person name="Vinetz J.M."/>
            <person name="Sutton G.G."/>
            <person name="Nierman W.C."/>
            <person name="Fouts D.E."/>
        </authorList>
    </citation>
    <scope>NUCLEOTIDE SEQUENCE [LARGE SCALE GENOMIC DNA]</scope>
    <source>
        <strain evidence="2 3">UI 13098</strain>
    </source>
</reference>
<dbReference type="Proteomes" id="UP000012118">
    <property type="component" value="Unassembled WGS sequence"/>
</dbReference>
<protein>
    <submittedName>
        <fullName evidence="2">IS66 family element, transposase domain protein</fullName>
    </submittedName>
</protein>
<sequence length="114" mass="13367">MLSSGFLAYTLTQKFADALPFYRQVGILQRSGVDISRSTLSNIVIQVFEKISPMIEDVRKELFKSKYLQIDETILQVLNEEEKPNTSKSYMWVIRGFIREKSVVLYHYEPVERQ</sequence>
<evidence type="ECO:0000259" key="1">
    <source>
        <dbReference type="Pfam" id="PF03050"/>
    </source>
</evidence>
<evidence type="ECO:0000313" key="3">
    <source>
        <dbReference type="Proteomes" id="UP000012118"/>
    </source>
</evidence>
<comment type="caution">
    <text evidence="2">The sequence shown here is derived from an EMBL/GenBank/DDBJ whole genome shotgun (WGS) entry which is preliminary data.</text>
</comment>
<organism evidence="2 3">
    <name type="scientific">Leptospira weilii str. UI 13098</name>
    <dbReference type="NCBI Taxonomy" id="1088542"/>
    <lineage>
        <taxon>Bacteria</taxon>
        <taxon>Pseudomonadati</taxon>
        <taxon>Spirochaetota</taxon>
        <taxon>Spirochaetia</taxon>
        <taxon>Leptospirales</taxon>
        <taxon>Leptospiraceae</taxon>
        <taxon>Leptospira</taxon>
    </lineage>
</organism>
<dbReference type="Pfam" id="PF03050">
    <property type="entry name" value="DDE_Tnp_IS66"/>
    <property type="match status" value="1"/>
</dbReference>
<evidence type="ECO:0000313" key="2">
    <source>
        <dbReference type="EMBL" id="EMN92281.1"/>
    </source>
</evidence>
<dbReference type="InterPro" id="IPR052344">
    <property type="entry name" value="Transposase-related"/>
</dbReference>
<dbReference type="AlphaFoldDB" id="M6Q9G4"/>
<dbReference type="PANTHER" id="PTHR33678">
    <property type="entry name" value="BLL1576 PROTEIN"/>
    <property type="match status" value="1"/>
</dbReference>
<keyword evidence="3" id="KW-1185">Reference proteome</keyword>
<name>M6Q9G4_9LEPT</name>